<accession>A0A3M7SWP1</accession>
<keyword evidence="2" id="KW-1185">Reference proteome</keyword>
<evidence type="ECO:0000313" key="2">
    <source>
        <dbReference type="Proteomes" id="UP000276133"/>
    </source>
</evidence>
<dbReference type="Proteomes" id="UP000276133">
    <property type="component" value="Unassembled WGS sequence"/>
</dbReference>
<proteinExistence type="predicted"/>
<sequence length="204" mass="22912">MFIKKKFFFGAKKKKKNYFLLVSAQKILVAYLFLTDVTLDPVDDLGRKERFVVGRVKHRILSALNDQRFAVRLAHVSAQKVLVTKRLVAVLAKRLAGQHVRLKVAQRLQLVLVHFVHAEKVGILEKLAAYVARNVGLGGADLLGERRVGTGRWDGRRLVLVGDRLVLDRTCRVGGGRRRVIQQQKGVDEHGESGGGLHRLDRVV</sequence>
<reference evidence="1 2" key="1">
    <citation type="journal article" date="2018" name="Sci. Rep.">
        <title>Genomic signatures of local adaptation to the degree of environmental predictability in rotifers.</title>
        <authorList>
            <person name="Franch-Gras L."/>
            <person name="Hahn C."/>
            <person name="Garcia-Roger E.M."/>
            <person name="Carmona M.J."/>
            <person name="Serra M."/>
            <person name="Gomez A."/>
        </authorList>
    </citation>
    <scope>NUCLEOTIDE SEQUENCE [LARGE SCALE GENOMIC DNA]</scope>
    <source>
        <strain evidence="1">HYR1</strain>
    </source>
</reference>
<protein>
    <submittedName>
        <fullName evidence="1">Uncharacterized protein</fullName>
    </submittedName>
</protein>
<organism evidence="1 2">
    <name type="scientific">Brachionus plicatilis</name>
    <name type="common">Marine rotifer</name>
    <name type="synonym">Brachionus muelleri</name>
    <dbReference type="NCBI Taxonomy" id="10195"/>
    <lineage>
        <taxon>Eukaryota</taxon>
        <taxon>Metazoa</taxon>
        <taxon>Spiralia</taxon>
        <taxon>Gnathifera</taxon>
        <taxon>Rotifera</taxon>
        <taxon>Eurotatoria</taxon>
        <taxon>Monogononta</taxon>
        <taxon>Pseudotrocha</taxon>
        <taxon>Ploima</taxon>
        <taxon>Brachionidae</taxon>
        <taxon>Brachionus</taxon>
    </lineage>
</organism>
<evidence type="ECO:0000313" key="1">
    <source>
        <dbReference type="EMBL" id="RNA40099.1"/>
    </source>
</evidence>
<dbReference type="AlphaFoldDB" id="A0A3M7SWP1"/>
<comment type="caution">
    <text evidence="1">The sequence shown here is derived from an EMBL/GenBank/DDBJ whole genome shotgun (WGS) entry which is preliminary data.</text>
</comment>
<dbReference type="EMBL" id="REGN01000677">
    <property type="protein sequence ID" value="RNA40099.1"/>
    <property type="molecule type" value="Genomic_DNA"/>
</dbReference>
<name>A0A3M7SWP1_BRAPC</name>
<gene>
    <name evidence="1" type="ORF">BpHYR1_005990</name>
</gene>